<evidence type="ECO:0000259" key="1">
    <source>
        <dbReference type="Pfam" id="PF24038"/>
    </source>
</evidence>
<reference evidence="2" key="1">
    <citation type="submission" date="2022-09" db="EMBL/GenBank/DDBJ databases">
        <title>Actin cytoskeleton and complex cell architecture in an #Asgard archaeon.</title>
        <authorList>
            <person name="Ponce Toledo R.I."/>
            <person name="Schleper C."/>
            <person name="Rodrigues Oliveira T."/>
            <person name="Wollweber F."/>
            <person name="Xu J."/>
            <person name="Rittmann S."/>
            <person name="Klingl A."/>
            <person name="Pilhofer M."/>
        </authorList>
    </citation>
    <scope>NUCLEOTIDE SEQUENCE</scope>
    <source>
        <strain evidence="2">B-35</strain>
    </source>
</reference>
<evidence type="ECO:0000313" key="2">
    <source>
        <dbReference type="EMBL" id="UYP44837.1"/>
    </source>
</evidence>
<feature type="domain" description="DUF7347" evidence="1">
    <location>
        <begin position="11"/>
        <end position="71"/>
    </location>
</feature>
<accession>A0ABY6HMV3</accession>
<dbReference type="Proteomes" id="UP001208689">
    <property type="component" value="Chromosome"/>
</dbReference>
<dbReference type="InterPro" id="IPR036388">
    <property type="entry name" value="WH-like_DNA-bd_sf"/>
</dbReference>
<gene>
    <name evidence="2" type="ORF">NEF87_001122</name>
</gene>
<proteinExistence type="predicted"/>
<keyword evidence="3" id="KW-1185">Reference proteome</keyword>
<evidence type="ECO:0000313" key="3">
    <source>
        <dbReference type="Proteomes" id="UP001208689"/>
    </source>
</evidence>
<organism evidence="2 3">
    <name type="scientific">Candidatus Lokiarchaeum ossiferum</name>
    <dbReference type="NCBI Taxonomy" id="2951803"/>
    <lineage>
        <taxon>Archaea</taxon>
        <taxon>Promethearchaeati</taxon>
        <taxon>Promethearchaeota</taxon>
        <taxon>Promethearchaeia</taxon>
        <taxon>Promethearchaeales</taxon>
        <taxon>Promethearchaeaceae</taxon>
        <taxon>Candidatus Lokiarchaeum</taxon>
    </lineage>
</organism>
<dbReference type="EMBL" id="CP104013">
    <property type="protein sequence ID" value="UYP44837.1"/>
    <property type="molecule type" value="Genomic_DNA"/>
</dbReference>
<dbReference type="InterPro" id="IPR055771">
    <property type="entry name" value="DUF7347"/>
</dbReference>
<name>A0ABY6HMV3_9ARCH</name>
<dbReference type="SUPFAM" id="SSF46785">
    <property type="entry name" value="Winged helix' DNA-binding domain"/>
    <property type="match status" value="1"/>
</dbReference>
<dbReference type="Gene3D" id="1.10.10.10">
    <property type="entry name" value="Winged helix-like DNA-binding domain superfamily/Winged helix DNA-binding domain"/>
    <property type="match status" value="1"/>
</dbReference>
<protein>
    <recommendedName>
        <fullName evidence="1">DUF7347 domain-containing protein</fullName>
    </recommendedName>
</protein>
<dbReference type="InterPro" id="IPR036390">
    <property type="entry name" value="WH_DNA-bd_sf"/>
</dbReference>
<sequence length="277" mass="31817">MEPSSDSSSMLTAIFHPIRCRIIEILLQEKGLVRFSELVKQTGMKSSSLEYHVKQMVENGIINHTVEGYSANGNSQIAHGILSLTKLSQNDLEYFKNHYFPFKDALMILRLMTTKPLVIPDLFSLLSSFQQYLTPHNLDICIGGSFDLDLEYRAMNFSDFKFQFANTEILSDRENFSQFLNHEHFSTFIKMVGSQKISIFILEKPLNFYFGVVNHLGIIFLPDLNDEIDYQKCLLFNTPEGIAILSSLIQTLKKKAKKISISRKMLEDPMQLKKLLN</sequence>
<dbReference type="CDD" id="cd00090">
    <property type="entry name" value="HTH_ARSR"/>
    <property type="match status" value="1"/>
</dbReference>
<dbReference type="Pfam" id="PF24038">
    <property type="entry name" value="DUF7347"/>
    <property type="match status" value="1"/>
</dbReference>
<dbReference type="InterPro" id="IPR011991">
    <property type="entry name" value="ArsR-like_HTH"/>
</dbReference>